<evidence type="ECO:0000313" key="1">
    <source>
        <dbReference type="EMBL" id="KAK3554786.1"/>
    </source>
</evidence>
<dbReference type="Gene3D" id="3.30.70.270">
    <property type="match status" value="1"/>
</dbReference>
<protein>
    <submittedName>
        <fullName evidence="1">Uncharacterized protein</fullName>
    </submittedName>
</protein>
<dbReference type="InterPro" id="IPR043502">
    <property type="entry name" value="DNA/RNA_pol_sf"/>
</dbReference>
<dbReference type="AlphaFoldDB" id="A0AAE0RH56"/>
<feature type="non-terminal residue" evidence="1">
    <location>
        <position position="78"/>
    </location>
</feature>
<proteinExistence type="predicted"/>
<dbReference type="PANTHER" id="PTHR33064">
    <property type="entry name" value="POL PROTEIN"/>
    <property type="match status" value="1"/>
</dbReference>
<reference evidence="1" key="1">
    <citation type="submission" date="2023-06" db="EMBL/GenBank/DDBJ databases">
        <title>Male Hemibagrus guttatus genome.</title>
        <authorList>
            <person name="Bian C."/>
        </authorList>
    </citation>
    <scope>NUCLEOTIDE SEQUENCE</scope>
    <source>
        <strain evidence="1">Male_cb2023</strain>
        <tissue evidence="1">Muscle</tissue>
    </source>
</reference>
<evidence type="ECO:0000313" key="2">
    <source>
        <dbReference type="Proteomes" id="UP001274896"/>
    </source>
</evidence>
<dbReference type="Proteomes" id="UP001274896">
    <property type="component" value="Unassembled WGS sequence"/>
</dbReference>
<dbReference type="SUPFAM" id="SSF56672">
    <property type="entry name" value="DNA/RNA polymerases"/>
    <property type="match status" value="1"/>
</dbReference>
<sequence>PTVSERSTEQLEEVFPDICKALQQFLGFANFYRRFIQGYSSITSQLHQLTSSKKRFVWNPEAQAAFSKLKDRFSWPQF</sequence>
<keyword evidence="2" id="KW-1185">Reference proteome</keyword>
<dbReference type="InterPro" id="IPR051320">
    <property type="entry name" value="Viral_Replic_Matur_Polypro"/>
</dbReference>
<comment type="caution">
    <text evidence="1">The sequence shown here is derived from an EMBL/GenBank/DDBJ whole genome shotgun (WGS) entry which is preliminary data.</text>
</comment>
<dbReference type="PANTHER" id="PTHR33064:SF37">
    <property type="entry name" value="RIBONUCLEASE H"/>
    <property type="match status" value="1"/>
</dbReference>
<name>A0AAE0RH56_9TELE</name>
<accession>A0AAE0RH56</accession>
<organism evidence="1 2">
    <name type="scientific">Hemibagrus guttatus</name>
    <dbReference type="NCBI Taxonomy" id="175788"/>
    <lineage>
        <taxon>Eukaryota</taxon>
        <taxon>Metazoa</taxon>
        <taxon>Chordata</taxon>
        <taxon>Craniata</taxon>
        <taxon>Vertebrata</taxon>
        <taxon>Euteleostomi</taxon>
        <taxon>Actinopterygii</taxon>
        <taxon>Neopterygii</taxon>
        <taxon>Teleostei</taxon>
        <taxon>Ostariophysi</taxon>
        <taxon>Siluriformes</taxon>
        <taxon>Bagridae</taxon>
        <taxon>Hemibagrus</taxon>
    </lineage>
</organism>
<dbReference type="EMBL" id="JAUCMX010000002">
    <property type="protein sequence ID" value="KAK3554786.1"/>
    <property type="molecule type" value="Genomic_DNA"/>
</dbReference>
<gene>
    <name evidence="1" type="ORF">QTP70_033479</name>
</gene>
<dbReference type="InterPro" id="IPR043128">
    <property type="entry name" value="Rev_trsase/Diguanyl_cyclase"/>
</dbReference>